<evidence type="ECO:0000256" key="1">
    <source>
        <dbReference type="SAM" id="MobiDB-lite"/>
    </source>
</evidence>
<dbReference type="AlphaFoldDB" id="A0A3A2ZH40"/>
<dbReference type="OrthoDB" id="3912356at2759"/>
<feature type="region of interest" description="Disordered" evidence="1">
    <location>
        <begin position="1"/>
        <end position="55"/>
    </location>
</feature>
<gene>
    <name evidence="2" type="ORF">PHISCL_05136</name>
</gene>
<proteinExistence type="predicted"/>
<comment type="caution">
    <text evidence="2">The sequence shown here is derived from an EMBL/GenBank/DDBJ whole genome shotgun (WGS) entry which is preliminary data.</text>
</comment>
<protein>
    <submittedName>
        <fullName evidence="2">F-box domain protein</fullName>
    </submittedName>
</protein>
<dbReference type="STRING" id="2070753.A0A3A2ZH40"/>
<evidence type="ECO:0000313" key="2">
    <source>
        <dbReference type="EMBL" id="RJE22529.1"/>
    </source>
</evidence>
<accession>A0A3A2ZH40</accession>
<organism evidence="2 3">
    <name type="scientific">Aspergillus sclerotialis</name>
    <dbReference type="NCBI Taxonomy" id="2070753"/>
    <lineage>
        <taxon>Eukaryota</taxon>
        <taxon>Fungi</taxon>
        <taxon>Dikarya</taxon>
        <taxon>Ascomycota</taxon>
        <taxon>Pezizomycotina</taxon>
        <taxon>Eurotiomycetes</taxon>
        <taxon>Eurotiomycetidae</taxon>
        <taxon>Eurotiales</taxon>
        <taxon>Aspergillaceae</taxon>
        <taxon>Aspergillus</taxon>
        <taxon>Aspergillus subgen. Polypaecilum</taxon>
    </lineage>
</organism>
<keyword evidence="3" id="KW-1185">Reference proteome</keyword>
<sequence>MPADTSGGKGGFRSFFSSSLRPKKSRQVLRKGNASAPDLPAATQAASKDVPEMPPLAPLQAHREKYKASNAQLDTQLGENRDYTTMIHSIGIQDLNKDQDDPMEYDNRPPGEPQIASLSPALWQEIASYLNPTEAACLAFSTITLYRRLGPRPWKVLNRPENREYRCDFLSYLTGFFPHHLLCFPCAIYHIRTQEGHERLQPADVVNPLYDCPNMYNSVLPPPRHRITHARNLPFSFVQLVLRARRYGPEYGIPLESLTRRWKRNGWTHNTRYHIHNGRLLMRVVSQTFADPGLPPTSQRMLLYSRDDYWPYFSACAHWRDGELMNVCKCALTHVPEPRQTHALLGMEHKMKDTFAGRVYDPNAIASLCGKCRPMRRCPDCPTEYLVEIKLTEDRANPKSIHFRHAIVVTRWSDLGDGSSPNLSPEWAACNGDREGYDSFAVLGKRAISSIFESAFTADTLPGQRIISMNPKNKRLGEEGTNWY</sequence>
<reference evidence="3" key="1">
    <citation type="submission" date="2017-02" db="EMBL/GenBank/DDBJ databases">
        <authorList>
            <person name="Tafer H."/>
            <person name="Lopandic K."/>
        </authorList>
    </citation>
    <scope>NUCLEOTIDE SEQUENCE [LARGE SCALE GENOMIC DNA]</scope>
    <source>
        <strain evidence="3">CBS 366.77</strain>
    </source>
</reference>
<name>A0A3A2ZH40_9EURO</name>
<evidence type="ECO:0000313" key="3">
    <source>
        <dbReference type="Proteomes" id="UP000266188"/>
    </source>
</evidence>
<dbReference type="EMBL" id="MVGC01000164">
    <property type="protein sequence ID" value="RJE22529.1"/>
    <property type="molecule type" value="Genomic_DNA"/>
</dbReference>
<dbReference type="Proteomes" id="UP000266188">
    <property type="component" value="Unassembled WGS sequence"/>
</dbReference>